<dbReference type="Gene3D" id="3.30.450.20">
    <property type="entry name" value="PAS domain"/>
    <property type="match status" value="2"/>
</dbReference>
<dbReference type="SMART" id="SM00091">
    <property type="entry name" value="PAS"/>
    <property type="match status" value="1"/>
</dbReference>
<dbReference type="Pfam" id="PF00990">
    <property type="entry name" value="GGDEF"/>
    <property type="match status" value="1"/>
</dbReference>
<dbReference type="InterPro" id="IPR000014">
    <property type="entry name" value="PAS"/>
</dbReference>
<dbReference type="CDD" id="cd12914">
    <property type="entry name" value="PDC1_DGC_like"/>
    <property type="match status" value="1"/>
</dbReference>
<dbReference type="FunFam" id="3.30.70.270:FF:000001">
    <property type="entry name" value="Diguanylate cyclase domain protein"/>
    <property type="match status" value="1"/>
</dbReference>
<reference evidence="8 9" key="1">
    <citation type="submission" date="2020-02" db="EMBL/GenBank/DDBJ databases">
        <authorList>
            <person name="Kim M.K."/>
        </authorList>
    </citation>
    <scope>NUCLEOTIDE SEQUENCE [LARGE SCALE GENOMIC DNA]</scope>
    <source>
        <strain evidence="8 9">17J57-3</strain>
    </source>
</reference>
<protein>
    <submittedName>
        <fullName evidence="8">Diguanylate cyclase</fullName>
    </submittedName>
</protein>
<dbReference type="InterPro" id="IPR052155">
    <property type="entry name" value="Biofilm_reg_signaling"/>
</dbReference>
<keyword evidence="9" id="KW-1185">Reference proteome</keyword>
<comment type="subcellular location">
    <subcellularLocation>
        <location evidence="1">Cell membrane</location>
        <topology evidence="1">Multi-pass membrane protein</topology>
    </subcellularLocation>
</comment>
<evidence type="ECO:0000256" key="4">
    <source>
        <dbReference type="ARBA" id="ARBA00022989"/>
    </source>
</evidence>
<evidence type="ECO:0000256" key="1">
    <source>
        <dbReference type="ARBA" id="ARBA00004651"/>
    </source>
</evidence>
<dbReference type="Proteomes" id="UP000482155">
    <property type="component" value="Unassembled WGS sequence"/>
</dbReference>
<feature type="domain" description="HAMP" evidence="6">
    <location>
        <begin position="299"/>
        <end position="352"/>
    </location>
</feature>
<dbReference type="InterPro" id="IPR035965">
    <property type="entry name" value="PAS-like_dom_sf"/>
</dbReference>
<dbReference type="AlphaFoldDB" id="A0A6B3SF94"/>
<dbReference type="GO" id="GO:0003824">
    <property type="term" value="F:catalytic activity"/>
    <property type="evidence" value="ECO:0007669"/>
    <property type="project" value="UniProtKB-ARBA"/>
</dbReference>
<dbReference type="Gene3D" id="6.10.340.10">
    <property type="match status" value="1"/>
</dbReference>
<evidence type="ECO:0000313" key="8">
    <source>
        <dbReference type="EMBL" id="NEX59514.1"/>
    </source>
</evidence>
<accession>A0A6B3SF94</accession>
<feature type="domain" description="GGDEF" evidence="7">
    <location>
        <begin position="530"/>
        <end position="664"/>
    </location>
</feature>
<evidence type="ECO:0000256" key="3">
    <source>
        <dbReference type="ARBA" id="ARBA00022692"/>
    </source>
</evidence>
<dbReference type="InterPro" id="IPR029787">
    <property type="entry name" value="Nucleotide_cyclase"/>
</dbReference>
<name>A0A6B3SF94_9BURK</name>
<sequence length="670" mass="73764">MSAVLTLIITRLIDQSATASLREQIGLRLASIAEQTSDKLDQGMYERYREFELLSGLPFLGDPAERIEDKQRLLDRMQKTYEHYAWIGMTDTHGRVLAATKGMLVGADVSARPWFGNALKGIYIGDVHDAKLLASKLPNPSGEPMRFVDVAFPYRDRKGNAAGVVSAHMSWRWAEEVQHSVLDSFGRGAGIDGFIVASDGTTLVGPGQTAGNLLESASASPARAGKGYLVERWEDGKDYLVGYSMTRGFQSYPGLGWKVIVRQDLDTAFAPVRALQRQVLWIGLGLAVLFSCIGLVNARRISRPLVELAGAAKALRQGEADASIPVVTGYREAAELSAALTMLLDGMRDRQRKLEALNASLEGRIEERARALVISEARMRTITDSMPALIGYVDAQERVRFCNRVGEQWFQRPLPRLIDATVREVLGDPAYAILKPAIDEVLAGAEKTFEHSRPFGDSVQHLRMQFIPERGRDGVVSGFHVLAHDITDSKNYQLALQHDLLTDSLTGLPNRTAFLQRMEAALARARRNRSALAVMFLDVDRFKAINDEHGHQAGDLVLREFAQRLRTAVRETDAVARLSGDEFVMVAEDLATPESDAQVIAGKMIAAIRTPFLVLQHVLDISTSIGVVVADGHGASGAELIKLADAAMYEAKRGGRNRIVMHRHERPRQA</sequence>
<dbReference type="PANTHER" id="PTHR44757:SF2">
    <property type="entry name" value="BIOFILM ARCHITECTURE MAINTENANCE PROTEIN MBAA"/>
    <property type="match status" value="1"/>
</dbReference>
<dbReference type="InterPro" id="IPR003660">
    <property type="entry name" value="HAMP_dom"/>
</dbReference>
<keyword evidence="3" id="KW-0812">Transmembrane</keyword>
<keyword evidence="2" id="KW-1003">Cell membrane</keyword>
<evidence type="ECO:0000259" key="7">
    <source>
        <dbReference type="PROSITE" id="PS50887"/>
    </source>
</evidence>
<dbReference type="SUPFAM" id="SSF158472">
    <property type="entry name" value="HAMP domain-like"/>
    <property type="match status" value="1"/>
</dbReference>
<dbReference type="SMART" id="SM00267">
    <property type="entry name" value="GGDEF"/>
    <property type="match status" value="1"/>
</dbReference>
<dbReference type="InterPro" id="IPR000160">
    <property type="entry name" value="GGDEF_dom"/>
</dbReference>
<dbReference type="CDD" id="cd01949">
    <property type="entry name" value="GGDEF"/>
    <property type="match status" value="1"/>
</dbReference>
<gene>
    <name evidence="8" type="ORF">G3574_00340</name>
</gene>
<proteinExistence type="predicted"/>
<dbReference type="InterPro" id="IPR013656">
    <property type="entry name" value="PAS_4"/>
</dbReference>
<dbReference type="InterPro" id="IPR033479">
    <property type="entry name" value="dCache_1"/>
</dbReference>
<dbReference type="PANTHER" id="PTHR44757">
    <property type="entry name" value="DIGUANYLATE CYCLASE DGCP"/>
    <property type="match status" value="1"/>
</dbReference>
<dbReference type="Gene3D" id="3.30.70.270">
    <property type="match status" value="1"/>
</dbReference>
<dbReference type="EMBL" id="JAAIVB010000003">
    <property type="protein sequence ID" value="NEX59514.1"/>
    <property type="molecule type" value="Genomic_DNA"/>
</dbReference>
<dbReference type="Pfam" id="PF08448">
    <property type="entry name" value="PAS_4"/>
    <property type="match status" value="1"/>
</dbReference>
<dbReference type="NCBIfam" id="TIGR00254">
    <property type="entry name" value="GGDEF"/>
    <property type="match status" value="1"/>
</dbReference>
<dbReference type="GO" id="GO:0005886">
    <property type="term" value="C:plasma membrane"/>
    <property type="evidence" value="ECO:0007669"/>
    <property type="project" value="UniProtKB-SubCell"/>
</dbReference>
<dbReference type="SUPFAM" id="SSF55785">
    <property type="entry name" value="PYP-like sensor domain (PAS domain)"/>
    <property type="match status" value="1"/>
</dbReference>
<dbReference type="InterPro" id="IPR043128">
    <property type="entry name" value="Rev_trsase/Diguanyl_cyclase"/>
</dbReference>
<evidence type="ECO:0000313" key="9">
    <source>
        <dbReference type="Proteomes" id="UP000482155"/>
    </source>
</evidence>
<dbReference type="RefSeq" id="WP_163959739.1">
    <property type="nucleotide sequence ID" value="NZ_JAAIVB010000003.1"/>
</dbReference>
<dbReference type="SUPFAM" id="SSF55073">
    <property type="entry name" value="Nucleotide cyclase"/>
    <property type="match status" value="1"/>
</dbReference>
<evidence type="ECO:0000256" key="5">
    <source>
        <dbReference type="ARBA" id="ARBA00023136"/>
    </source>
</evidence>
<organism evidence="8 9">
    <name type="scientific">Noviherbaspirillum galbum</name>
    <dbReference type="NCBI Taxonomy" id="2709383"/>
    <lineage>
        <taxon>Bacteria</taxon>
        <taxon>Pseudomonadati</taxon>
        <taxon>Pseudomonadota</taxon>
        <taxon>Betaproteobacteria</taxon>
        <taxon>Burkholderiales</taxon>
        <taxon>Oxalobacteraceae</taxon>
        <taxon>Noviherbaspirillum</taxon>
    </lineage>
</organism>
<dbReference type="CDD" id="cd18774">
    <property type="entry name" value="PDC2_HK_sensor"/>
    <property type="match status" value="1"/>
</dbReference>
<comment type="caution">
    <text evidence="8">The sequence shown here is derived from an EMBL/GenBank/DDBJ whole genome shotgun (WGS) entry which is preliminary data.</text>
</comment>
<evidence type="ECO:0000259" key="6">
    <source>
        <dbReference type="PROSITE" id="PS50885"/>
    </source>
</evidence>
<dbReference type="PROSITE" id="PS50887">
    <property type="entry name" value="GGDEF"/>
    <property type="match status" value="1"/>
</dbReference>
<keyword evidence="5" id="KW-0472">Membrane</keyword>
<dbReference type="GO" id="GO:0007165">
    <property type="term" value="P:signal transduction"/>
    <property type="evidence" value="ECO:0007669"/>
    <property type="project" value="InterPro"/>
</dbReference>
<dbReference type="PROSITE" id="PS50885">
    <property type="entry name" value="HAMP"/>
    <property type="match status" value="1"/>
</dbReference>
<keyword evidence="4" id="KW-1133">Transmembrane helix</keyword>
<dbReference type="Pfam" id="PF02743">
    <property type="entry name" value="dCache_1"/>
    <property type="match status" value="1"/>
</dbReference>
<evidence type="ECO:0000256" key="2">
    <source>
        <dbReference type="ARBA" id="ARBA00022475"/>
    </source>
</evidence>